<accession>A0A9E6TI17</accession>
<reference evidence="2 3" key="1">
    <citation type="journal article" date="2020" name="Microorganisms">
        <title>Reliable Identification of Environmental Pseudomonas Isolates Using the rpoD Gene.</title>
        <authorList>
            <consortium name="The Broad Institute Genome Sequencing Platform"/>
            <person name="Girard L."/>
            <person name="Lood C."/>
            <person name="Rokni-Zadeh H."/>
            <person name="van Noort V."/>
            <person name="Lavigne R."/>
            <person name="De Mot R."/>
        </authorList>
    </citation>
    <scope>NUCLEOTIDE SEQUENCE [LARGE SCALE GENOMIC DNA]</scope>
    <source>
        <strain evidence="2 3">SWRI65</strain>
    </source>
</reference>
<dbReference type="EMBL" id="CP077091">
    <property type="protein sequence ID" value="QXI18409.1"/>
    <property type="molecule type" value="Genomic_DNA"/>
</dbReference>
<evidence type="ECO:0000313" key="2">
    <source>
        <dbReference type="EMBL" id="QXI18409.1"/>
    </source>
</evidence>
<proteinExistence type="predicted"/>
<organism evidence="2 3">
    <name type="scientific">Pseudomonas hamedanensis</name>
    <dbReference type="NCBI Taxonomy" id="2745504"/>
    <lineage>
        <taxon>Bacteria</taxon>
        <taxon>Pseudomonadati</taxon>
        <taxon>Pseudomonadota</taxon>
        <taxon>Gammaproteobacteria</taxon>
        <taxon>Pseudomonadales</taxon>
        <taxon>Pseudomonadaceae</taxon>
        <taxon>Pseudomonas</taxon>
    </lineage>
</organism>
<name>A0A9E6TI17_9PSED</name>
<dbReference type="Proteomes" id="UP000631521">
    <property type="component" value="Chromosome"/>
</dbReference>
<keyword evidence="3" id="KW-1185">Reference proteome</keyword>
<feature type="compositionally biased region" description="Basic and acidic residues" evidence="1">
    <location>
        <begin position="8"/>
        <end position="48"/>
    </location>
</feature>
<evidence type="ECO:0000256" key="1">
    <source>
        <dbReference type="SAM" id="MobiDB-lite"/>
    </source>
</evidence>
<dbReference type="AlphaFoldDB" id="A0A9E6TI17"/>
<gene>
    <name evidence="2" type="ORF">HU739_005305</name>
</gene>
<dbReference type="RefSeq" id="WP_186551358.1">
    <property type="nucleotide sequence ID" value="NZ_CP077091.1"/>
</dbReference>
<dbReference type="KEGG" id="phv:HU739_005305"/>
<reference evidence="2 3" key="2">
    <citation type="journal article" date="2021" name="Microorganisms">
        <title>The Ever-Expanding Pseudomonas Genus: Description of 43 New Species and Partition of the Pseudomonas putida Group.</title>
        <authorList>
            <person name="Girard L."/>
            <person name="Lood C."/>
            <person name="Hofte M."/>
            <person name="Vandamme P."/>
            <person name="Rokni-Zadeh H."/>
            <person name="van Noort V."/>
            <person name="Lavigne R."/>
            <person name="De Mot R."/>
        </authorList>
    </citation>
    <scope>NUCLEOTIDE SEQUENCE [LARGE SCALE GENOMIC DNA]</scope>
    <source>
        <strain evidence="2 3">SWRI65</strain>
    </source>
</reference>
<feature type="region of interest" description="Disordered" evidence="1">
    <location>
        <begin position="1"/>
        <end position="62"/>
    </location>
</feature>
<sequence>MSASNRDTSTEHVSDQPERQLHIEDHGDGLTDDQRASREQSDRQDGARVKPGPADQDRQARR</sequence>
<evidence type="ECO:0000313" key="3">
    <source>
        <dbReference type="Proteomes" id="UP000631521"/>
    </source>
</evidence>
<protein>
    <submittedName>
        <fullName evidence="2">Uncharacterized protein</fullName>
    </submittedName>
</protein>